<dbReference type="PROSITE" id="PS51832">
    <property type="entry name" value="HD_GYP"/>
    <property type="match status" value="1"/>
</dbReference>
<evidence type="ECO:0000313" key="3">
    <source>
        <dbReference type="Proteomes" id="UP000618460"/>
    </source>
</evidence>
<protein>
    <submittedName>
        <fullName evidence="2">C-di-GMP phosphodiesterase</fullName>
    </submittedName>
</protein>
<dbReference type="InterPro" id="IPR003607">
    <property type="entry name" value="HD/PDEase_dom"/>
</dbReference>
<dbReference type="RefSeq" id="WP_117152337.1">
    <property type="nucleotide sequence ID" value="NZ_BMLG01000001.1"/>
</dbReference>
<name>A0A917WQS4_9BACI</name>
<dbReference type="OrthoDB" id="9759601at2"/>
<dbReference type="SUPFAM" id="SSF109604">
    <property type="entry name" value="HD-domain/PDEase-like"/>
    <property type="match status" value="1"/>
</dbReference>
<accession>A0A917WQS4</accession>
<evidence type="ECO:0000313" key="2">
    <source>
        <dbReference type="EMBL" id="GGM23752.1"/>
    </source>
</evidence>
<dbReference type="PANTHER" id="PTHR43155:SF2">
    <property type="entry name" value="CYCLIC DI-GMP PHOSPHODIESTERASE PA4108"/>
    <property type="match status" value="1"/>
</dbReference>
<proteinExistence type="predicted"/>
<dbReference type="AlphaFoldDB" id="A0A917WQS4"/>
<dbReference type="PANTHER" id="PTHR43155">
    <property type="entry name" value="CYCLIC DI-GMP PHOSPHODIESTERASE PA4108-RELATED"/>
    <property type="match status" value="1"/>
</dbReference>
<dbReference type="Pfam" id="PF13487">
    <property type="entry name" value="HD_5"/>
    <property type="match status" value="1"/>
</dbReference>
<organism evidence="2 3">
    <name type="scientific">Paraliobacillus quinghaiensis</name>
    <dbReference type="NCBI Taxonomy" id="470815"/>
    <lineage>
        <taxon>Bacteria</taxon>
        <taxon>Bacillati</taxon>
        <taxon>Bacillota</taxon>
        <taxon>Bacilli</taxon>
        <taxon>Bacillales</taxon>
        <taxon>Bacillaceae</taxon>
        <taxon>Paraliobacillus</taxon>
    </lineage>
</organism>
<comment type="caution">
    <text evidence="2">The sequence shown here is derived from an EMBL/GenBank/DDBJ whole genome shotgun (WGS) entry which is preliminary data.</text>
</comment>
<dbReference type="EMBL" id="BMLG01000001">
    <property type="protein sequence ID" value="GGM23752.1"/>
    <property type="molecule type" value="Genomic_DNA"/>
</dbReference>
<gene>
    <name evidence="2" type="ORF">GCM10011351_06940</name>
</gene>
<evidence type="ECO:0000259" key="1">
    <source>
        <dbReference type="PROSITE" id="PS51832"/>
    </source>
</evidence>
<dbReference type="CDD" id="cd00077">
    <property type="entry name" value="HDc"/>
    <property type="match status" value="1"/>
</dbReference>
<dbReference type="Gene3D" id="1.10.3210.10">
    <property type="entry name" value="Hypothetical protein af1432"/>
    <property type="match status" value="1"/>
</dbReference>
<reference evidence="2" key="1">
    <citation type="journal article" date="2014" name="Int. J. Syst. Evol. Microbiol.">
        <title>Complete genome sequence of Corynebacterium casei LMG S-19264T (=DSM 44701T), isolated from a smear-ripened cheese.</title>
        <authorList>
            <consortium name="US DOE Joint Genome Institute (JGI-PGF)"/>
            <person name="Walter F."/>
            <person name="Albersmeier A."/>
            <person name="Kalinowski J."/>
            <person name="Ruckert C."/>
        </authorList>
    </citation>
    <scope>NUCLEOTIDE SEQUENCE</scope>
    <source>
        <strain evidence="2">CGMCC 1.6333</strain>
    </source>
</reference>
<dbReference type="InterPro" id="IPR037522">
    <property type="entry name" value="HD_GYP_dom"/>
</dbReference>
<feature type="domain" description="HD-GYP" evidence="1">
    <location>
        <begin position="79"/>
        <end position="286"/>
    </location>
</feature>
<reference evidence="2" key="2">
    <citation type="submission" date="2020-09" db="EMBL/GenBank/DDBJ databases">
        <authorList>
            <person name="Sun Q."/>
            <person name="Zhou Y."/>
        </authorList>
    </citation>
    <scope>NUCLEOTIDE SEQUENCE</scope>
    <source>
        <strain evidence="2">CGMCC 1.6333</strain>
    </source>
</reference>
<dbReference type="Proteomes" id="UP000618460">
    <property type="component" value="Unassembled WGS sequence"/>
</dbReference>
<sequence>MRLINISKYDHTSMVLGKPIYDSRKRILLAAGRTIDPKIVKRLENMGIDFIFVEDEISKGISIDDMLDMPTWTDAIQVVKSFYEHAINNKTPNIESIQQIAGKLLKEVKHRPTLVLIPAGTMTKELQPYAHAVNVTILALLTGKRMRYTDTKQRDLAIGTLLHDIGKSIEEDYDKHPEVGFQFLRNISQISIVSSHIAYQHHETFDGKGFPRQISGKDFLEVAQICGIANRYDNLVTKDKIPPHDAMEAIMATSDSGYAYNIVTAFSQSVATYPPGTKVLINNSEPAIVTQINKHLQRPVVKILSSEEEIDLVENSTYMIKPIDVLNGE</sequence>
<keyword evidence="3" id="KW-1185">Reference proteome</keyword>